<comment type="caution">
    <text evidence="3">The sequence shown here is derived from an EMBL/GenBank/DDBJ whole genome shotgun (WGS) entry which is preliminary data.</text>
</comment>
<dbReference type="EMBL" id="BAABHB010000015">
    <property type="protein sequence ID" value="GAA4417758.1"/>
    <property type="molecule type" value="Genomic_DNA"/>
</dbReference>
<evidence type="ECO:0000313" key="3">
    <source>
        <dbReference type="EMBL" id="GAA4417758.1"/>
    </source>
</evidence>
<evidence type="ECO:0000256" key="1">
    <source>
        <dbReference type="ARBA" id="ARBA00023284"/>
    </source>
</evidence>
<dbReference type="InterPro" id="IPR000866">
    <property type="entry name" value="AhpC/TSA"/>
</dbReference>
<name>A0ABP8KW63_9BACT</name>
<feature type="domain" description="Thioredoxin" evidence="2">
    <location>
        <begin position="25"/>
        <end position="189"/>
    </location>
</feature>
<dbReference type="PANTHER" id="PTHR43640:SF1">
    <property type="entry name" value="THIOREDOXIN-DEPENDENT PEROXIREDOXIN"/>
    <property type="match status" value="1"/>
</dbReference>
<dbReference type="PROSITE" id="PS00194">
    <property type="entry name" value="THIOREDOXIN_1"/>
    <property type="match status" value="1"/>
</dbReference>
<dbReference type="RefSeq" id="WP_345270837.1">
    <property type="nucleotide sequence ID" value="NZ_BAABHB010000015.1"/>
</dbReference>
<dbReference type="Pfam" id="PF00578">
    <property type="entry name" value="AhpC-TSA"/>
    <property type="match status" value="2"/>
</dbReference>
<gene>
    <name evidence="3" type="ORF">GCM10023187_50550</name>
</gene>
<proteinExistence type="predicted"/>
<evidence type="ECO:0000313" key="4">
    <source>
        <dbReference type="Proteomes" id="UP001500936"/>
    </source>
</evidence>
<keyword evidence="4" id="KW-1185">Reference proteome</keyword>
<dbReference type="CDD" id="cd02966">
    <property type="entry name" value="TlpA_like_family"/>
    <property type="match status" value="1"/>
</dbReference>
<dbReference type="PANTHER" id="PTHR43640">
    <property type="entry name" value="OS07G0260300 PROTEIN"/>
    <property type="match status" value="1"/>
</dbReference>
<dbReference type="Gene3D" id="3.40.30.10">
    <property type="entry name" value="Glutaredoxin"/>
    <property type="match status" value="2"/>
</dbReference>
<dbReference type="InterPro" id="IPR036249">
    <property type="entry name" value="Thioredoxin-like_sf"/>
</dbReference>
<keyword evidence="1" id="KW-0676">Redox-active center</keyword>
<protein>
    <recommendedName>
        <fullName evidence="2">Thioredoxin domain-containing protein</fullName>
    </recommendedName>
</protein>
<organism evidence="3 4">
    <name type="scientific">Nibrella viscosa</name>
    <dbReference type="NCBI Taxonomy" id="1084524"/>
    <lineage>
        <taxon>Bacteria</taxon>
        <taxon>Pseudomonadati</taxon>
        <taxon>Bacteroidota</taxon>
        <taxon>Cytophagia</taxon>
        <taxon>Cytophagales</taxon>
        <taxon>Spirosomataceae</taxon>
        <taxon>Nibrella</taxon>
    </lineage>
</organism>
<dbReference type="CDD" id="cd02969">
    <property type="entry name" value="PRX_like1"/>
    <property type="match status" value="1"/>
</dbReference>
<evidence type="ECO:0000259" key="2">
    <source>
        <dbReference type="PROSITE" id="PS51352"/>
    </source>
</evidence>
<dbReference type="InterPro" id="IPR017937">
    <property type="entry name" value="Thioredoxin_CS"/>
</dbReference>
<reference evidence="4" key="1">
    <citation type="journal article" date="2019" name="Int. J. Syst. Evol. Microbiol.">
        <title>The Global Catalogue of Microorganisms (GCM) 10K type strain sequencing project: providing services to taxonomists for standard genome sequencing and annotation.</title>
        <authorList>
            <consortium name="The Broad Institute Genomics Platform"/>
            <consortium name="The Broad Institute Genome Sequencing Center for Infectious Disease"/>
            <person name="Wu L."/>
            <person name="Ma J."/>
        </authorList>
    </citation>
    <scope>NUCLEOTIDE SEQUENCE [LARGE SCALE GENOMIC DNA]</scope>
    <source>
        <strain evidence="4">JCM 17925</strain>
    </source>
</reference>
<feature type="domain" description="Thioredoxin" evidence="2">
    <location>
        <begin position="217"/>
        <end position="366"/>
    </location>
</feature>
<dbReference type="SUPFAM" id="SSF52833">
    <property type="entry name" value="Thioredoxin-like"/>
    <property type="match status" value="2"/>
</dbReference>
<accession>A0ABP8KW63</accession>
<dbReference type="InterPro" id="IPR047262">
    <property type="entry name" value="PRX-like1"/>
</dbReference>
<dbReference type="PROSITE" id="PS51352">
    <property type="entry name" value="THIOREDOXIN_2"/>
    <property type="match status" value="2"/>
</dbReference>
<sequence>MKCLFLLLITGWLVTTGRAEDPKTLEIGAKAPDFNLTGVDNKPYSLRSFAKADVLVVVFTCNHCPTAQAYEDRLIRFTADYKNKSVQVVAISPNDPEAVSLDELGYSDLSDSFDEMKIRASEKGYTFPYLYDGATQTTARAYGAVATPHVFVFDKNRTLRYVGRFDDVEKPTGKPNHNDARDAVDALLAGKPVTNPTTKTFGCSVKWKEKTDWIQKTRERWAKEAVTLESLNEAAARKLLKNDTDKLRVVNVWATWCGPCVVEFPDLVDTYRMYRGRDFEFVSITTDKPEAREKALKFLKSKQASNPNYILDGVDIYTFIEIVDPKWQGALPYTLVIEPGGKVVYRKQGPVDLREFRRAIVDNPIVGRYY</sequence>
<dbReference type="Proteomes" id="UP001500936">
    <property type="component" value="Unassembled WGS sequence"/>
</dbReference>
<dbReference type="InterPro" id="IPR013766">
    <property type="entry name" value="Thioredoxin_domain"/>
</dbReference>